<keyword evidence="3" id="KW-0547">Nucleotide-binding</keyword>
<gene>
    <name evidence="6" type="ORF">DW099_09560</name>
</gene>
<dbReference type="EMBL" id="QRMS01000002">
    <property type="protein sequence ID" value="RHJ88614.1"/>
    <property type="molecule type" value="Genomic_DNA"/>
</dbReference>
<dbReference type="GO" id="GO:0005524">
    <property type="term" value="F:ATP binding"/>
    <property type="evidence" value="ECO:0007669"/>
    <property type="project" value="UniProtKB-KW"/>
</dbReference>
<dbReference type="InterPro" id="IPR017871">
    <property type="entry name" value="ABC_transporter-like_CS"/>
</dbReference>
<keyword evidence="4 6" id="KW-0067">ATP-binding</keyword>
<keyword evidence="2" id="KW-0813">Transport</keyword>
<organism evidence="6 7">
    <name type="scientific">Emergencia timonensis</name>
    <dbReference type="NCBI Taxonomy" id="1776384"/>
    <lineage>
        <taxon>Bacteria</taxon>
        <taxon>Bacillati</taxon>
        <taxon>Bacillota</taxon>
        <taxon>Clostridia</taxon>
        <taxon>Peptostreptococcales</taxon>
        <taxon>Anaerovoracaceae</taxon>
        <taxon>Emergencia</taxon>
    </lineage>
</organism>
<comment type="caution">
    <text evidence="6">The sequence shown here is derived from an EMBL/GenBank/DDBJ whole genome shotgun (WGS) entry which is preliminary data.</text>
</comment>
<dbReference type="SUPFAM" id="SSF52540">
    <property type="entry name" value="P-loop containing nucleoside triphosphate hydrolases"/>
    <property type="match status" value="1"/>
</dbReference>
<dbReference type="InterPro" id="IPR003439">
    <property type="entry name" value="ABC_transporter-like_ATP-bd"/>
</dbReference>
<evidence type="ECO:0000256" key="2">
    <source>
        <dbReference type="ARBA" id="ARBA00022448"/>
    </source>
</evidence>
<protein>
    <submittedName>
        <fullName evidence="6">ABC transporter ATP-binding protein</fullName>
    </submittedName>
</protein>
<dbReference type="PROSITE" id="PS00211">
    <property type="entry name" value="ABC_TRANSPORTER_1"/>
    <property type="match status" value="1"/>
</dbReference>
<dbReference type="Pfam" id="PF00005">
    <property type="entry name" value="ABC_tran"/>
    <property type="match status" value="1"/>
</dbReference>
<dbReference type="PROSITE" id="PS50893">
    <property type="entry name" value="ABC_TRANSPORTER_2"/>
    <property type="match status" value="1"/>
</dbReference>
<proteinExistence type="inferred from homology"/>
<sequence>MNNIAIQFKNVTKVYKLFKNDKQRFRAIFSKRVKPKIKKAINEVSFTVERGESVALFGRNGAGKSTILKMITGVTYPTKGEIIVDGRVSALLELTAGFDPDFTGRENIFFRGQLLGISDEEIRELEDEIIEFADLGDYIDQPVRTYSSGMKARLGFGINANIKPEILIVDEALSVGDKEFRRKCNLKINEIVGGGEVTFLFVTHSTNVAKSFCKRGIVMKAGKLVYDGDIEDAIQFYEDMVDKEVAAKKKKGSNKVLG</sequence>
<dbReference type="GO" id="GO:0140359">
    <property type="term" value="F:ABC-type transporter activity"/>
    <property type="evidence" value="ECO:0007669"/>
    <property type="project" value="InterPro"/>
</dbReference>
<dbReference type="GO" id="GO:0016020">
    <property type="term" value="C:membrane"/>
    <property type="evidence" value="ECO:0007669"/>
    <property type="project" value="InterPro"/>
</dbReference>
<dbReference type="Proteomes" id="UP000284841">
    <property type="component" value="Unassembled WGS sequence"/>
</dbReference>
<evidence type="ECO:0000313" key="6">
    <source>
        <dbReference type="EMBL" id="RHJ88614.1"/>
    </source>
</evidence>
<dbReference type="AlphaFoldDB" id="A0A415E4U8"/>
<dbReference type="GO" id="GO:0016887">
    <property type="term" value="F:ATP hydrolysis activity"/>
    <property type="evidence" value="ECO:0007669"/>
    <property type="project" value="InterPro"/>
</dbReference>
<evidence type="ECO:0000313" key="7">
    <source>
        <dbReference type="Proteomes" id="UP000284841"/>
    </source>
</evidence>
<dbReference type="InterPro" id="IPR003593">
    <property type="entry name" value="AAA+_ATPase"/>
</dbReference>
<dbReference type="OrthoDB" id="9778870at2"/>
<evidence type="ECO:0000256" key="1">
    <source>
        <dbReference type="ARBA" id="ARBA00005417"/>
    </source>
</evidence>
<dbReference type="RefSeq" id="WP_067543025.1">
    <property type="nucleotide sequence ID" value="NZ_AP025567.1"/>
</dbReference>
<dbReference type="GeneID" id="83006542"/>
<dbReference type="Gene3D" id="3.40.50.300">
    <property type="entry name" value="P-loop containing nucleotide triphosphate hydrolases"/>
    <property type="match status" value="1"/>
</dbReference>
<dbReference type="SMART" id="SM00382">
    <property type="entry name" value="AAA"/>
    <property type="match status" value="1"/>
</dbReference>
<dbReference type="InterPro" id="IPR027417">
    <property type="entry name" value="P-loop_NTPase"/>
</dbReference>
<feature type="domain" description="ABC transporter" evidence="5">
    <location>
        <begin position="6"/>
        <end position="246"/>
    </location>
</feature>
<dbReference type="PANTHER" id="PTHR46743:SF2">
    <property type="entry name" value="TEICHOIC ACIDS EXPORT ATP-BINDING PROTEIN TAGH"/>
    <property type="match status" value="1"/>
</dbReference>
<evidence type="ECO:0000259" key="5">
    <source>
        <dbReference type="PROSITE" id="PS50893"/>
    </source>
</evidence>
<dbReference type="InterPro" id="IPR050683">
    <property type="entry name" value="Bact_Polysacc_Export_ATP-bd"/>
</dbReference>
<reference evidence="6 7" key="1">
    <citation type="submission" date="2018-08" db="EMBL/GenBank/DDBJ databases">
        <title>A genome reference for cultivated species of the human gut microbiota.</title>
        <authorList>
            <person name="Zou Y."/>
            <person name="Xue W."/>
            <person name="Luo G."/>
        </authorList>
    </citation>
    <scope>NUCLEOTIDE SEQUENCE [LARGE SCALE GENOMIC DNA]</scope>
    <source>
        <strain evidence="6 7">AM07-24</strain>
    </source>
</reference>
<evidence type="ECO:0000256" key="4">
    <source>
        <dbReference type="ARBA" id="ARBA00022840"/>
    </source>
</evidence>
<dbReference type="STRING" id="1776384.GCA_900086585_04274"/>
<comment type="similarity">
    <text evidence="1">Belongs to the ABC transporter superfamily.</text>
</comment>
<name>A0A415E4U8_9FIRM</name>
<dbReference type="PANTHER" id="PTHR46743">
    <property type="entry name" value="TEICHOIC ACIDS EXPORT ATP-BINDING PROTEIN TAGH"/>
    <property type="match status" value="1"/>
</dbReference>
<keyword evidence="7" id="KW-1185">Reference proteome</keyword>
<accession>A0A415E4U8</accession>
<dbReference type="InterPro" id="IPR015860">
    <property type="entry name" value="ABC_transpr_TagH-like"/>
</dbReference>
<evidence type="ECO:0000256" key="3">
    <source>
        <dbReference type="ARBA" id="ARBA00022741"/>
    </source>
</evidence>
<dbReference type="CDD" id="cd03220">
    <property type="entry name" value="ABC_KpsT_Wzt"/>
    <property type="match status" value="1"/>
</dbReference>